<dbReference type="EMBL" id="BSOW01000039">
    <property type="protein sequence ID" value="GLR90896.1"/>
    <property type="molecule type" value="Genomic_DNA"/>
</dbReference>
<evidence type="ECO:0000313" key="3">
    <source>
        <dbReference type="Proteomes" id="UP001156905"/>
    </source>
</evidence>
<name>A0ABQ6BAM3_9BRAD</name>
<proteinExistence type="predicted"/>
<feature type="region of interest" description="Disordered" evidence="1">
    <location>
        <begin position="1"/>
        <end position="27"/>
    </location>
</feature>
<organism evidence="2 3">
    <name type="scientific">Bradyrhizobium iriomotense</name>
    <dbReference type="NCBI Taxonomy" id="441950"/>
    <lineage>
        <taxon>Bacteria</taxon>
        <taxon>Pseudomonadati</taxon>
        <taxon>Pseudomonadota</taxon>
        <taxon>Alphaproteobacteria</taxon>
        <taxon>Hyphomicrobiales</taxon>
        <taxon>Nitrobacteraceae</taxon>
        <taxon>Bradyrhizobium</taxon>
    </lineage>
</organism>
<keyword evidence="3" id="KW-1185">Reference proteome</keyword>
<dbReference type="RefSeq" id="WP_284273963.1">
    <property type="nucleotide sequence ID" value="NZ_BSOW01000039.1"/>
</dbReference>
<sequence>MPNSRKRRETGHSKEAGDAAKSPIAAGGSLERSLRKLAISSRDATVNQLAEFARSIEESDDIVYAEKLDILVRSTVALTEALDNLTRSAPPSPPELFENRADKSENPFEFVHRVYGQYLDRGLSKADIRSLDAKLYQGILNREKRYSDPSLVLPTKAEVNDQQLAQFETLADVIASLPDVFLKKVKLYRAIAVRKHHRLKK</sequence>
<protein>
    <recommendedName>
        <fullName evidence="4">RGS domain-containing protein</fullName>
    </recommendedName>
</protein>
<evidence type="ECO:0008006" key="4">
    <source>
        <dbReference type="Google" id="ProtNLM"/>
    </source>
</evidence>
<comment type="caution">
    <text evidence="2">The sequence shown here is derived from an EMBL/GenBank/DDBJ whole genome shotgun (WGS) entry which is preliminary data.</text>
</comment>
<reference evidence="3" key="1">
    <citation type="journal article" date="2019" name="Int. J. Syst. Evol. Microbiol.">
        <title>The Global Catalogue of Microorganisms (GCM) 10K type strain sequencing project: providing services to taxonomists for standard genome sequencing and annotation.</title>
        <authorList>
            <consortium name="The Broad Institute Genomics Platform"/>
            <consortium name="The Broad Institute Genome Sequencing Center for Infectious Disease"/>
            <person name="Wu L."/>
            <person name="Ma J."/>
        </authorList>
    </citation>
    <scope>NUCLEOTIDE SEQUENCE [LARGE SCALE GENOMIC DNA]</scope>
    <source>
        <strain evidence="3">NBRC 102520</strain>
    </source>
</reference>
<gene>
    <name evidence="2" type="ORF">GCM10007857_76120</name>
</gene>
<accession>A0ABQ6BAM3</accession>
<dbReference type="Proteomes" id="UP001156905">
    <property type="component" value="Unassembled WGS sequence"/>
</dbReference>
<evidence type="ECO:0000256" key="1">
    <source>
        <dbReference type="SAM" id="MobiDB-lite"/>
    </source>
</evidence>
<evidence type="ECO:0000313" key="2">
    <source>
        <dbReference type="EMBL" id="GLR90896.1"/>
    </source>
</evidence>